<dbReference type="Gene3D" id="3.50.50.60">
    <property type="entry name" value="FAD/NAD(P)-binding domain"/>
    <property type="match status" value="2"/>
</dbReference>
<evidence type="ECO:0000256" key="6">
    <source>
        <dbReference type="SAM" id="MobiDB-lite"/>
    </source>
</evidence>
<feature type="region of interest" description="Disordered" evidence="6">
    <location>
        <begin position="41"/>
        <end position="86"/>
    </location>
</feature>
<feature type="compositionally biased region" description="Basic and acidic residues" evidence="6">
    <location>
        <begin position="45"/>
        <end position="70"/>
    </location>
</feature>
<comment type="cofactor">
    <cofactor evidence="1">
        <name>FAD</name>
        <dbReference type="ChEBI" id="CHEBI:57692"/>
    </cofactor>
</comment>
<evidence type="ECO:0000256" key="3">
    <source>
        <dbReference type="ARBA" id="ARBA00022630"/>
    </source>
</evidence>
<dbReference type="PANTHER" id="PTHR42784:SF1">
    <property type="entry name" value="PYRANOSE 2-OXIDASE"/>
    <property type="match status" value="1"/>
</dbReference>
<keyword evidence="4" id="KW-0274">FAD</keyword>
<dbReference type="InterPro" id="IPR000172">
    <property type="entry name" value="GMC_OxRdtase_N"/>
</dbReference>
<evidence type="ECO:0000256" key="2">
    <source>
        <dbReference type="ARBA" id="ARBA00010790"/>
    </source>
</evidence>
<dbReference type="EMBL" id="JBHSOE010000041">
    <property type="protein sequence ID" value="MFC5658242.1"/>
    <property type="molecule type" value="Genomic_DNA"/>
</dbReference>
<dbReference type="InterPro" id="IPR007867">
    <property type="entry name" value="GMC_OxRtase_C"/>
</dbReference>
<evidence type="ECO:0000256" key="5">
    <source>
        <dbReference type="ARBA" id="ARBA00023002"/>
    </source>
</evidence>
<evidence type="ECO:0000313" key="10">
    <source>
        <dbReference type="Proteomes" id="UP001596065"/>
    </source>
</evidence>
<dbReference type="PANTHER" id="PTHR42784">
    <property type="entry name" value="PYRANOSE 2-OXIDASE"/>
    <property type="match status" value="1"/>
</dbReference>
<evidence type="ECO:0000256" key="4">
    <source>
        <dbReference type="ARBA" id="ARBA00022827"/>
    </source>
</evidence>
<dbReference type="Pfam" id="PF00732">
    <property type="entry name" value="GMC_oxred_N"/>
    <property type="match status" value="1"/>
</dbReference>
<evidence type="ECO:0000256" key="1">
    <source>
        <dbReference type="ARBA" id="ARBA00001974"/>
    </source>
</evidence>
<dbReference type="SUPFAM" id="SSF54373">
    <property type="entry name" value="FAD-linked reductases, C-terminal domain"/>
    <property type="match status" value="1"/>
</dbReference>
<sequence>MSLPAATAYDLVVVGSGPTGSAYVREVYEQHPTASILLLDAGPRLTERPGTHVKNIPDPDARARARRDSEGPGPAGRPGTRLLGSPELPAAALSTNVGGMGAHWTGACPRPGDGERVGFVPGAELDAHLARAEELLHVDAHAFDRAPFADEVRRRLSALFDPGRPAHRRVAPMPLAVTTRRDGAHAWSGTDVVLGRAAADARVEIADRCLALRVVLDGDTATGVVVRDLVTGEERSVAARAVVVAADALRTPQLLHASGIRPPALGRYLNDQPQIVYAVRLPDDIVAAHRATTGRTRDEDGAIVPQSGVSWVPYTEAHPFHGQVMQLDASPVPLAGGTGVEPGAVVGLGWFCAKDISPDDRVEFTDGEFDAYGLPAPRIRYRYSDRDLATIEQAKKAVTEAGAGIGIPLDDGPVLLPAGSSLHYQGTTRMGPADDGTSVCDSHSRVWNIRGLWVAGNNVIPTATACNPTLTSVALAVRGARALLDHLNATAGRSTRAARAGTGTA</sequence>
<dbReference type="SUPFAM" id="SSF51905">
    <property type="entry name" value="FAD/NAD(P)-binding domain"/>
    <property type="match status" value="1"/>
</dbReference>
<organism evidence="9 10">
    <name type="scientific">Streptomyces nogalater</name>
    <dbReference type="NCBI Taxonomy" id="38314"/>
    <lineage>
        <taxon>Bacteria</taxon>
        <taxon>Bacillati</taxon>
        <taxon>Actinomycetota</taxon>
        <taxon>Actinomycetes</taxon>
        <taxon>Kitasatosporales</taxon>
        <taxon>Streptomycetaceae</taxon>
        <taxon>Streptomyces</taxon>
    </lineage>
</organism>
<comment type="similarity">
    <text evidence="2">Belongs to the GMC oxidoreductase family.</text>
</comment>
<keyword evidence="5" id="KW-0560">Oxidoreductase</keyword>
<comment type="caution">
    <text evidence="9">The sequence shown here is derived from an EMBL/GenBank/DDBJ whole genome shotgun (WGS) entry which is preliminary data.</text>
</comment>
<dbReference type="InterPro" id="IPR036188">
    <property type="entry name" value="FAD/NAD-bd_sf"/>
</dbReference>
<accession>A0ABW0WJ12</accession>
<evidence type="ECO:0000313" key="9">
    <source>
        <dbReference type="EMBL" id="MFC5658242.1"/>
    </source>
</evidence>
<dbReference type="RefSeq" id="WP_344352263.1">
    <property type="nucleotide sequence ID" value="NZ_BAAASM010000057.1"/>
</dbReference>
<keyword evidence="10" id="KW-1185">Reference proteome</keyword>
<gene>
    <name evidence="9" type="ORF">ACFP3J_22480</name>
</gene>
<evidence type="ECO:0000259" key="7">
    <source>
        <dbReference type="Pfam" id="PF00732"/>
    </source>
</evidence>
<name>A0ABW0WJ12_STRNO</name>
<protein>
    <submittedName>
        <fullName evidence="9">GMC oxidoreductase</fullName>
    </submittedName>
</protein>
<feature type="domain" description="Glucose-methanol-choline oxidoreductase C-terminal" evidence="8">
    <location>
        <begin position="369"/>
        <end position="476"/>
    </location>
</feature>
<dbReference type="Proteomes" id="UP001596065">
    <property type="component" value="Unassembled WGS sequence"/>
</dbReference>
<dbReference type="InterPro" id="IPR051473">
    <property type="entry name" value="P2Ox-like"/>
</dbReference>
<feature type="domain" description="Glucose-methanol-choline oxidoreductase N-terminal" evidence="7">
    <location>
        <begin position="188"/>
        <end position="273"/>
    </location>
</feature>
<evidence type="ECO:0000259" key="8">
    <source>
        <dbReference type="Pfam" id="PF05199"/>
    </source>
</evidence>
<keyword evidence="3" id="KW-0285">Flavoprotein</keyword>
<proteinExistence type="inferred from homology"/>
<dbReference type="Pfam" id="PF05199">
    <property type="entry name" value="GMC_oxred_C"/>
    <property type="match status" value="1"/>
</dbReference>
<reference evidence="10" key="1">
    <citation type="journal article" date="2019" name="Int. J. Syst. Evol. Microbiol.">
        <title>The Global Catalogue of Microorganisms (GCM) 10K type strain sequencing project: providing services to taxonomists for standard genome sequencing and annotation.</title>
        <authorList>
            <consortium name="The Broad Institute Genomics Platform"/>
            <consortium name="The Broad Institute Genome Sequencing Center for Infectious Disease"/>
            <person name="Wu L."/>
            <person name="Ma J."/>
        </authorList>
    </citation>
    <scope>NUCLEOTIDE SEQUENCE [LARGE SCALE GENOMIC DNA]</scope>
    <source>
        <strain evidence="10">KCTC 5701</strain>
    </source>
</reference>